<comment type="caution">
    <text evidence="4">The sequence shown here is derived from an EMBL/GenBank/DDBJ whole genome shotgun (WGS) entry which is preliminary data.</text>
</comment>
<dbReference type="Pfam" id="PF07714">
    <property type="entry name" value="PK_Tyr_Ser-Thr"/>
    <property type="match status" value="1"/>
</dbReference>
<keyword evidence="2" id="KW-0067">ATP-binding</keyword>
<dbReference type="Proteomes" id="UP000324222">
    <property type="component" value="Unassembled WGS sequence"/>
</dbReference>
<dbReference type="EMBL" id="VSRR010021120">
    <property type="protein sequence ID" value="MPC63676.1"/>
    <property type="molecule type" value="Genomic_DNA"/>
</dbReference>
<organism evidence="4 5">
    <name type="scientific">Portunus trituberculatus</name>
    <name type="common">Swimming crab</name>
    <name type="synonym">Neptunus trituberculatus</name>
    <dbReference type="NCBI Taxonomy" id="210409"/>
    <lineage>
        <taxon>Eukaryota</taxon>
        <taxon>Metazoa</taxon>
        <taxon>Ecdysozoa</taxon>
        <taxon>Arthropoda</taxon>
        <taxon>Crustacea</taxon>
        <taxon>Multicrustacea</taxon>
        <taxon>Malacostraca</taxon>
        <taxon>Eumalacostraca</taxon>
        <taxon>Eucarida</taxon>
        <taxon>Decapoda</taxon>
        <taxon>Pleocyemata</taxon>
        <taxon>Brachyura</taxon>
        <taxon>Eubrachyura</taxon>
        <taxon>Portunoidea</taxon>
        <taxon>Portunidae</taxon>
        <taxon>Portuninae</taxon>
        <taxon>Portunus</taxon>
    </lineage>
</organism>
<keyword evidence="2" id="KW-0547">Nucleotide-binding</keyword>
<evidence type="ECO:0000259" key="3">
    <source>
        <dbReference type="PROSITE" id="PS50011"/>
    </source>
</evidence>
<dbReference type="InterPro" id="IPR000719">
    <property type="entry name" value="Prot_kinase_dom"/>
</dbReference>
<dbReference type="PANTHER" id="PTHR24416:SF600">
    <property type="entry name" value="PDGF- AND VEGF-RECEPTOR RELATED, ISOFORM J"/>
    <property type="match status" value="1"/>
</dbReference>
<dbReference type="InterPro" id="IPR050122">
    <property type="entry name" value="RTK"/>
</dbReference>
<keyword evidence="5" id="KW-1185">Reference proteome</keyword>
<protein>
    <submittedName>
        <fullName evidence="4">Platelet-derived growth factor receptor beta</fullName>
    </submittedName>
</protein>
<feature type="binding site" evidence="2">
    <location>
        <position position="30"/>
    </location>
    <ligand>
        <name>ATP</name>
        <dbReference type="ChEBI" id="CHEBI:30616"/>
    </ligand>
</feature>
<dbReference type="PROSITE" id="PS50011">
    <property type="entry name" value="PROTEIN_KINASE_DOM"/>
    <property type="match status" value="1"/>
</dbReference>
<dbReference type="InterPro" id="IPR001245">
    <property type="entry name" value="Ser-Thr/Tyr_kinase_cat_dom"/>
</dbReference>
<name>A0A5B7H1E5_PORTR</name>
<dbReference type="GO" id="GO:0005524">
    <property type="term" value="F:ATP binding"/>
    <property type="evidence" value="ECO:0007669"/>
    <property type="project" value="UniProtKB-UniRule"/>
</dbReference>
<evidence type="ECO:0000256" key="2">
    <source>
        <dbReference type="PROSITE-ProRule" id="PRU10141"/>
    </source>
</evidence>
<comment type="subcellular location">
    <subcellularLocation>
        <location evidence="1">Membrane</location>
        <topology evidence="1">Single-pass membrane protein</topology>
    </subcellularLocation>
</comment>
<dbReference type="GO" id="GO:0005886">
    <property type="term" value="C:plasma membrane"/>
    <property type="evidence" value="ECO:0007669"/>
    <property type="project" value="TreeGrafter"/>
</dbReference>
<reference evidence="4 5" key="1">
    <citation type="submission" date="2019-05" db="EMBL/GenBank/DDBJ databases">
        <title>Another draft genome of Portunus trituberculatus and its Hox gene families provides insights of decapod evolution.</title>
        <authorList>
            <person name="Jeong J.-H."/>
            <person name="Song I."/>
            <person name="Kim S."/>
            <person name="Choi T."/>
            <person name="Kim D."/>
            <person name="Ryu S."/>
            <person name="Kim W."/>
        </authorList>
    </citation>
    <scope>NUCLEOTIDE SEQUENCE [LARGE SCALE GENOMIC DNA]</scope>
    <source>
        <tissue evidence="4">Muscle</tissue>
    </source>
</reference>
<dbReference type="SUPFAM" id="SSF56112">
    <property type="entry name" value="Protein kinase-like (PK-like)"/>
    <property type="match status" value="1"/>
</dbReference>
<evidence type="ECO:0000313" key="4">
    <source>
        <dbReference type="EMBL" id="MPC63676.1"/>
    </source>
</evidence>
<dbReference type="InterPro" id="IPR011009">
    <property type="entry name" value="Kinase-like_dom_sf"/>
</dbReference>
<gene>
    <name evidence="4" type="primary">pdgfrb</name>
    <name evidence="4" type="ORF">E2C01_057777</name>
</gene>
<proteinExistence type="predicted"/>
<dbReference type="PANTHER" id="PTHR24416">
    <property type="entry name" value="TYROSINE-PROTEIN KINASE RECEPTOR"/>
    <property type="match status" value="1"/>
</dbReference>
<dbReference type="GO" id="GO:0007169">
    <property type="term" value="P:cell surface receptor protein tyrosine kinase signaling pathway"/>
    <property type="evidence" value="ECO:0007669"/>
    <property type="project" value="TreeGrafter"/>
</dbReference>
<keyword evidence="4" id="KW-0675">Receptor</keyword>
<dbReference type="OrthoDB" id="3256376at2759"/>
<dbReference type="PROSITE" id="PS00107">
    <property type="entry name" value="PROTEIN_KINASE_ATP"/>
    <property type="match status" value="1"/>
</dbReference>
<dbReference type="GO" id="GO:0004714">
    <property type="term" value="F:transmembrane receptor protein tyrosine kinase activity"/>
    <property type="evidence" value="ECO:0007669"/>
    <property type="project" value="TreeGrafter"/>
</dbReference>
<evidence type="ECO:0000313" key="5">
    <source>
        <dbReference type="Proteomes" id="UP000324222"/>
    </source>
</evidence>
<evidence type="ECO:0000256" key="1">
    <source>
        <dbReference type="ARBA" id="ARBA00004167"/>
    </source>
</evidence>
<dbReference type="Gene3D" id="3.30.200.20">
    <property type="entry name" value="Phosphorylase Kinase, domain 1"/>
    <property type="match status" value="1"/>
</dbReference>
<dbReference type="GO" id="GO:0043235">
    <property type="term" value="C:receptor complex"/>
    <property type="evidence" value="ECO:0007669"/>
    <property type="project" value="TreeGrafter"/>
</dbReference>
<dbReference type="AlphaFoldDB" id="A0A5B7H1E5"/>
<sequence length="108" mass="12207">MLGCGAFGRVYRATVADLSSGETNVTVAVKMIRARSDKTQLLALQSELKILMHIGKHVNIVNLVATCTKNIHKKGKIFFKDFQYHDAFLYSLCLLFGDIYRFRNSYGD</sequence>
<feature type="domain" description="Protein kinase" evidence="3">
    <location>
        <begin position="1"/>
        <end position="108"/>
    </location>
</feature>
<accession>A0A5B7H1E5</accession>
<dbReference type="InterPro" id="IPR017441">
    <property type="entry name" value="Protein_kinase_ATP_BS"/>
</dbReference>